<dbReference type="InterPro" id="IPR010505">
    <property type="entry name" value="MoaA_twitch"/>
</dbReference>
<dbReference type="InterPro" id="IPR013785">
    <property type="entry name" value="Aldolase_TIM"/>
</dbReference>
<dbReference type="Pfam" id="PF04055">
    <property type="entry name" value="Radical_SAM"/>
    <property type="match status" value="1"/>
</dbReference>
<evidence type="ECO:0000256" key="9">
    <source>
        <dbReference type="ARBA" id="ARBA00023150"/>
    </source>
</evidence>
<evidence type="ECO:0000256" key="12">
    <source>
        <dbReference type="HAMAP-Rule" id="MF_01225"/>
    </source>
</evidence>
<evidence type="ECO:0000256" key="6">
    <source>
        <dbReference type="ARBA" id="ARBA00023004"/>
    </source>
</evidence>
<keyword evidence="3 12" id="KW-0949">S-adenosyl-L-methionine</keyword>
<feature type="binding site" evidence="12">
    <location>
        <position position="24"/>
    </location>
    <ligand>
        <name>[4Fe-4S] cluster</name>
        <dbReference type="ChEBI" id="CHEBI:49883"/>
        <label>1</label>
        <note>4Fe-4S-S-AdoMet</note>
    </ligand>
</feature>
<keyword evidence="7 12" id="KW-0411">Iron-sulfur</keyword>
<feature type="binding site" evidence="12">
    <location>
        <position position="30"/>
    </location>
    <ligand>
        <name>S-adenosyl-L-methionine</name>
        <dbReference type="ChEBI" id="CHEBI:59789"/>
    </ligand>
</feature>
<dbReference type="InterPro" id="IPR007197">
    <property type="entry name" value="rSAM"/>
</dbReference>
<dbReference type="InterPro" id="IPR000385">
    <property type="entry name" value="MoaA_NifB_PqqE_Fe-S-bd_CS"/>
</dbReference>
<feature type="binding site" evidence="12">
    <location>
        <position position="75"/>
    </location>
    <ligand>
        <name>S-adenosyl-L-methionine</name>
        <dbReference type="ChEBI" id="CHEBI:59789"/>
    </ligand>
</feature>
<dbReference type="SFLD" id="SFLDG01383">
    <property type="entry name" value="cyclic_pyranopterin_phosphate"/>
    <property type="match status" value="1"/>
</dbReference>
<dbReference type="PANTHER" id="PTHR22960">
    <property type="entry name" value="MOLYBDOPTERIN COFACTOR SYNTHESIS PROTEIN A"/>
    <property type="match status" value="1"/>
</dbReference>
<dbReference type="GO" id="GO:1904047">
    <property type="term" value="F:S-adenosyl-L-methionine binding"/>
    <property type="evidence" value="ECO:0007669"/>
    <property type="project" value="UniProtKB-UniRule"/>
</dbReference>
<keyword evidence="15" id="KW-1185">Reference proteome</keyword>
<dbReference type="SFLD" id="SFLDG01067">
    <property type="entry name" value="SPASM/twitch_domain_containing"/>
    <property type="match status" value="1"/>
</dbReference>
<feature type="binding site" evidence="12">
    <location>
        <position position="266"/>
    </location>
    <ligand>
        <name>[4Fe-4S] cluster</name>
        <dbReference type="ChEBI" id="CHEBI:49883"/>
        <label>2</label>
        <note>4Fe-4S-substrate</note>
    </ligand>
</feature>
<comment type="caution">
    <text evidence="14">The sequence shown here is derived from an EMBL/GenBank/DDBJ whole genome shotgun (WGS) entry which is preliminary data.</text>
</comment>
<evidence type="ECO:0000259" key="13">
    <source>
        <dbReference type="PROSITE" id="PS51918"/>
    </source>
</evidence>
<dbReference type="InterPro" id="IPR050105">
    <property type="entry name" value="MoCo_biosynth_MoaA/MoaC"/>
</dbReference>
<feature type="binding site" evidence="12">
    <location>
        <position position="71"/>
    </location>
    <ligand>
        <name>GTP</name>
        <dbReference type="ChEBI" id="CHEBI:37565"/>
    </ligand>
</feature>
<feature type="binding site" evidence="12">
    <location>
        <position position="102"/>
    </location>
    <ligand>
        <name>GTP</name>
        <dbReference type="ChEBI" id="CHEBI:37565"/>
    </ligand>
</feature>
<dbReference type="InterPro" id="IPR058240">
    <property type="entry name" value="rSAM_sf"/>
</dbReference>
<comment type="subunit">
    <text evidence="12">Monomer and homodimer.</text>
</comment>
<comment type="catalytic activity">
    <reaction evidence="11 12">
        <text>GTP + AH2 + S-adenosyl-L-methionine = (8S)-3',8-cyclo-7,8-dihydroguanosine 5'-triphosphate + 5'-deoxyadenosine + L-methionine + A + H(+)</text>
        <dbReference type="Rhea" id="RHEA:49576"/>
        <dbReference type="ChEBI" id="CHEBI:13193"/>
        <dbReference type="ChEBI" id="CHEBI:15378"/>
        <dbReference type="ChEBI" id="CHEBI:17319"/>
        <dbReference type="ChEBI" id="CHEBI:17499"/>
        <dbReference type="ChEBI" id="CHEBI:37565"/>
        <dbReference type="ChEBI" id="CHEBI:57844"/>
        <dbReference type="ChEBI" id="CHEBI:59789"/>
        <dbReference type="ChEBI" id="CHEBI:131766"/>
        <dbReference type="EC" id="4.1.99.22"/>
    </reaction>
</comment>
<keyword evidence="4 12" id="KW-0479">Metal-binding</keyword>
<dbReference type="CDD" id="cd01335">
    <property type="entry name" value="Radical_SAM"/>
    <property type="match status" value="1"/>
</dbReference>
<reference evidence="14 15" key="1">
    <citation type="submission" date="2020-04" db="EMBL/GenBank/DDBJ databases">
        <authorList>
            <person name="Zhang R."/>
            <person name="Schippers A."/>
        </authorList>
    </citation>
    <scope>NUCLEOTIDE SEQUENCE [LARGE SCALE GENOMIC DNA]</scope>
    <source>
        <strain evidence="14 15">DSM 109850</strain>
    </source>
</reference>
<dbReference type="CDD" id="cd21117">
    <property type="entry name" value="Twitch_MoaA"/>
    <property type="match status" value="1"/>
</dbReference>
<evidence type="ECO:0000256" key="2">
    <source>
        <dbReference type="ARBA" id="ARBA00022485"/>
    </source>
</evidence>
<dbReference type="Proteomes" id="UP000533476">
    <property type="component" value="Unassembled WGS sequence"/>
</dbReference>
<dbReference type="GO" id="GO:0061798">
    <property type="term" value="F:GTP 3',8'-cyclase activity"/>
    <property type="evidence" value="ECO:0007669"/>
    <property type="project" value="UniProtKB-UniRule"/>
</dbReference>
<organism evidence="14 15">
    <name type="scientific">Sulfobacillus harzensis</name>
    <dbReference type="NCBI Taxonomy" id="2729629"/>
    <lineage>
        <taxon>Bacteria</taxon>
        <taxon>Bacillati</taxon>
        <taxon>Bacillota</taxon>
        <taxon>Clostridia</taxon>
        <taxon>Eubacteriales</taxon>
        <taxon>Clostridiales Family XVII. Incertae Sedis</taxon>
        <taxon>Sulfobacillus</taxon>
    </lineage>
</organism>
<feature type="binding site" evidence="12">
    <location>
        <position position="127"/>
    </location>
    <ligand>
        <name>S-adenosyl-L-methionine</name>
        <dbReference type="ChEBI" id="CHEBI:59789"/>
    </ligand>
</feature>
<dbReference type="InterPro" id="IPR013483">
    <property type="entry name" value="MoaA"/>
</dbReference>
<dbReference type="GO" id="GO:0061799">
    <property type="term" value="F:cyclic pyranopterin monophosphate synthase activity"/>
    <property type="evidence" value="ECO:0007669"/>
    <property type="project" value="TreeGrafter"/>
</dbReference>
<feature type="binding site" evidence="12">
    <location>
        <begin position="268"/>
        <end position="270"/>
    </location>
    <ligand>
        <name>GTP</name>
        <dbReference type="ChEBI" id="CHEBI:37565"/>
    </ligand>
</feature>
<proteinExistence type="inferred from homology"/>
<dbReference type="PROSITE" id="PS51918">
    <property type="entry name" value="RADICAL_SAM"/>
    <property type="match status" value="1"/>
</dbReference>
<dbReference type="InterPro" id="IPR006638">
    <property type="entry name" value="Elp3/MiaA/NifB-like_rSAM"/>
</dbReference>
<dbReference type="GO" id="GO:0046872">
    <property type="term" value="F:metal ion binding"/>
    <property type="evidence" value="ECO:0007669"/>
    <property type="project" value="UniProtKB-KW"/>
</dbReference>
<dbReference type="NCBIfam" id="TIGR02666">
    <property type="entry name" value="moaA"/>
    <property type="match status" value="1"/>
</dbReference>
<name>A0A7Y0Q0I3_9FIRM</name>
<dbReference type="InterPro" id="IPR040064">
    <property type="entry name" value="MoaA-like"/>
</dbReference>
<evidence type="ECO:0000256" key="5">
    <source>
        <dbReference type="ARBA" id="ARBA00022741"/>
    </source>
</evidence>
<dbReference type="AlphaFoldDB" id="A0A7Y0Q0I3"/>
<keyword evidence="6 12" id="KW-0408">Iron</keyword>
<dbReference type="EC" id="4.1.99.22" evidence="1 12"/>
<dbReference type="SMART" id="SM00729">
    <property type="entry name" value="Elp3"/>
    <property type="match status" value="1"/>
</dbReference>
<feature type="binding site" evidence="12">
    <location>
        <position position="28"/>
    </location>
    <ligand>
        <name>[4Fe-4S] cluster</name>
        <dbReference type="ChEBI" id="CHEBI:49883"/>
        <label>1</label>
        <note>4Fe-4S-S-AdoMet</note>
    </ligand>
</feature>
<feature type="binding site" evidence="12">
    <location>
        <position position="17"/>
    </location>
    <ligand>
        <name>GTP</name>
        <dbReference type="ChEBI" id="CHEBI:37565"/>
    </ligand>
</feature>
<keyword evidence="5 12" id="KW-0547">Nucleotide-binding</keyword>
<comment type="cofactor">
    <cofactor evidence="12">
        <name>[4Fe-4S] cluster</name>
        <dbReference type="ChEBI" id="CHEBI:49883"/>
    </cofactor>
    <text evidence="12">Binds 2 [4Fe-4S] clusters. Binds 1 [4Fe-4S] cluster coordinated with 3 cysteines and an exchangeable S-adenosyl-L-methionine and 1 [4Fe-4S] cluster coordinated with 3 cysteines and the GTP-derived substrate.</text>
</comment>
<feature type="binding site" evidence="12">
    <location>
        <position position="31"/>
    </location>
    <ligand>
        <name>[4Fe-4S] cluster</name>
        <dbReference type="ChEBI" id="CHEBI:49883"/>
        <label>1</label>
        <note>4Fe-4S-S-AdoMet</note>
    </ligand>
</feature>
<evidence type="ECO:0000256" key="10">
    <source>
        <dbReference type="ARBA" id="ARBA00023239"/>
    </source>
</evidence>
<gene>
    <name evidence="12 14" type="primary">moaA</name>
    <name evidence="14" type="ORF">HIJ39_01660</name>
</gene>
<keyword evidence="10 12" id="KW-0456">Lyase</keyword>
<dbReference type="UniPathway" id="UPA00344"/>
<feature type="binding site" evidence="12">
    <location>
        <position position="199"/>
    </location>
    <ligand>
        <name>S-adenosyl-L-methionine</name>
        <dbReference type="ChEBI" id="CHEBI:59789"/>
    </ligand>
</feature>
<feature type="domain" description="Radical SAM core" evidence="13">
    <location>
        <begin position="8"/>
        <end position="229"/>
    </location>
</feature>
<keyword evidence="2 12" id="KW-0004">4Fe-4S</keyword>
<protein>
    <recommendedName>
        <fullName evidence="1 12">GTP 3',8-cyclase</fullName>
        <ecNumber evidence="1 12">4.1.99.22</ecNumber>
    </recommendedName>
    <alternativeName>
        <fullName evidence="12">Molybdenum cofactor biosynthesis protein A</fullName>
    </alternativeName>
</protein>
<dbReference type="GO" id="GO:0051539">
    <property type="term" value="F:4 iron, 4 sulfur cluster binding"/>
    <property type="evidence" value="ECO:0007669"/>
    <property type="project" value="UniProtKB-UniRule"/>
</dbReference>
<dbReference type="GO" id="GO:0006777">
    <property type="term" value="P:Mo-molybdopterin cofactor biosynthetic process"/>
    <property type="evidence" value="ECO:0007669"/>
    <property type="project" value="UniProtKB-UniRule"/>
</dbReference>
<dbReference type="Gene3D" id="3.20.20.70">
    <property type="entry name" value="Aldolase class I"/>
    <property type="match status" value="1"/>
</dbReference>
<feature type="binding site" evidence="12">
    <location>
        <position position="165"/>
    </location>
    <ligand>
        <name>GTP</name>
        <dbReference type="ChEBI" id="CHEBI:37565"/>
    </ligand>
</feature>
<evidence type="ECO:0000256" key="8">
    <source>
        <dbReference type="ARBA" id="ARBA00023134"/>
    </source>
</evidence>
<dbReference type="GO" id="GO:0005525">
    <property type="term" value="F:GTP binding"/>
    <property type="evidence" value="ECO:0007669"/>
    <property type="project" value="UniProtKB-UniRule"/>
</dbReference>
<feature type="binding site" evidence="12">
    <location>
        <position position="263"/>
    </location>
    <ligand>
        <name>[4Fe-4S] cluster</name>
        <dbReference type="ChEBI" id="CHEBI:49883"/>
        <label>2</label>
        <note>4Fe-4S-substrate</note>
    </ligand>
</feature>
<dbReference type="PROSITE" id="PS01305">
    <property type="entry name" value="MOAA_NIFB_PQQE"/>
    <property type="match status" value="1"/>
</dbReference>
<dbReference type="PANTHER" id="PTHR22960:SF0">
    <property type="entry name" value="MOLYBDENUM COFACTOR BIOSYNTHESIS PROTEIN 1"/>
    <property type="match status" value="1"/>
</dbReference>
<evidence type="ECO:0000256" key="4">
    <source>
        <dbReference type="ARBA" id="ARBA00022723"/>
    </source>
</evidence>
<dbReference type="RefSeq" id="WP_169096021.1">
    <property type="nucleotide sequence ID" value="NZ_JABBVZ010000003.1"/>
</dbReference>
<evidence type="ECO:0000313" key="14">
    <source>
        <dbReference type="EMBL" id="NMP21063.1"/>
    </source>
</evidence>
<evidence type="ECO:0000313" key="15">
    <source>
        <dbReference type="Proteomes" id="UP000533476"/>
    </source>
</evidence>
<evidence type="ECO:0000256" key="11">
    <source>
        <dbReference type="ARBA" id="ARBA00048697"/>
    </source>
</evidence>
<dbReference type="SUPFAM" id="SSF102114">
    <property type="entry name" value="Radical SAM enzymes"/>
    <property type="match status" value="1"/>
</dbReference>
<feature type="binding site" evidence="12">
    <location>
        <position position="280"/>
    </location>
    <ligand>
        <name>[4Fe-4S] cluster</name>
        <dbReference type="ChEBI" id="CHEBI:49883"/>
        <label>2</label>
        <note>4Fe-4S-substrate</note>
    </ligand>
</feature>
<accession>A0A7Y0Q0I3</accession>
<comment type="function">
    <text evidence="12">Catalyzes the cyclization of GTP to (8S)-3',8-cyclo-7,8-dihydroguanosine 5'-triphosphate.</text>
</comment>
<evidence type="ECO:0000256" key="7">
    <source>
        <dbReference type="ARBA" id="ARBA00023014"/>
    </source>
</evidence>
<dbReference type="SFLD" id="SFLDG01386">
    <property type="entry name" value="main_SPASM_domain-containing"/>
    <property type="match status" value="1"/>
</dbReference>
<comment type="similarity">
    <text evidence="12">Belongs to the radical SAM superfamily. MoaA family.</text>
</comment>
<dbReference type="SFLD" id="SFLDS00029">
    <property type="entry name" value="Radical_SAM"/>
    <property type="match status" value="1"/>
</dbReference>
<sequence>MGVAIVDALGRPLEDLRISVTDRCNFRCVYCMPKEVFGPSFAFLPRSDLLSFEEITRVAQLFASLGVKKLRITGGEPLVRKNLEQLIGNLADIPGIEDIAMTTNGSLLDRGRAQRLKDAGLKRITISLDSLDNARFQAINEVGFPVERVLAAIDNAVAVGLSPVKVNMVVKRGVNEEDILPMAAYFRGRNVTLRFIEFMDVGTANGWRLDDVVTADEILSRVGNQWPLEPVPPSKPGEVARRFRYRDGQGEIGVINSVSQPFCHNCSRARLSPDGQLYLCLFGQQGADVRAWLRDGLSDQEIQSRLQAVWSGRRVRYSEERSQATSKLPRVEMFRIGG</sequence>
<dbReference type="HAMAP" id="MF_01225_B">
    <property type="entry name" value="MoaA_B"/>
    <property type="match status" value="1"/>
</dbReference>
<dbReference type="Pfam" id="PF06463">
    <property type="entry name" value="Mob_synth_C"/>
    <property type="match status" value="1"/>
</dbReference>
<comment type="pathway">
    <text evidence="12">Cofactor biosynthesis; molybdopterin biosynthesis.</text>
</comment>
<dbReference type="EMBL" id="JABBVZ010000003">
    <property type="protein sequence ID" value="NMP21063.1"/>
    <property type="molecule type" value="Genomic_DNA"/>
</dbReference>
<evidence type="ECO:0000256" key="3">
    <source>
        <dbReference type="ARBA" id="ARBA00022691"/>
    </source>
</evidence>
<keyword evidence="8 12" id="KW-0342">GTP-binding</keyword>
<keyword evidence="9 12" id="KW-0501">Molybdenum cofactor biosynthesis</keyword>
<evidence type="ECO:0000256" key="1">
    <source>
        <dbReference type="ARBA" id="ARBA00012167"/>
    </source>
</evidence>